<dbReference type="GO" id="GO:0009380">
    <property type="term" value="C:excinuclease repair complex"/>
    <property type="evidence" value="ECO:0007669"/>
    <property type="project" value="InterPro"/>
</dbReference>
<evidence type="ECO:0000256" key="3">
    <source>
        <dbReference type="ARBA" id="ARBA00022769"/>
    </source>
</evidence>
<dbReference type="SUPFAM" id="SSF46600">
    <property type="entry name" value="C-terminal UvrC-binding domain of UvrB"/>
    <property type="match status" value="1"/>
</dbReference>
<feature type="domain" description="UvrC family homology region profile" evidence="9">
    <location>
        <begin position="274"/>
        <end position="515"/>
    </location>
</feature>
<comment type="subcellular location">
    <subcellularLocation>
        <location evidence="6">Cytoplasm</location>
    </subcellularLocation>
</comment>
<dbReference type="PROSITE" id="PS50165">
    <property type="entry name" value="UVRC"/>
    <property type="match status" value="1"/>
</dbReference>
<dbReference type="InterPro" id="IPR001162">
    <property type="entry name" value="UvrC_RNase_H_dom"/>
</dbReference>
<evidence type="ECO:0000313" key="10">
    <source>
        <dbReference type="EMBL" id="SHH20275.1"/>
    </source>
</evidence>
<dbReference type="Gene3D" id="4.10.860.10">
    <property type="entry name" value="UVR domain"/>
    <property type="match status" value="1"/>
</dbReference>
<dbReference type="CDD" id="cd10434">
    <property type="entry name" value="GIY-YIG_UvrC_Cho"/>
    <property type="match status" value="1"/>
</dbReference>
<dbReference type="PROSITE" id="PS50164">
    <property type="entry name" value="GIY_YIG"/>
    <property type="match status" value="1"/>
</dbReference>
<dbReference type="GO" id="GO:0005737">
    <property type="term" value="C:cytoplasm"/>
    <property type="evidence" value="ECO:0007669"/>
    <property type="project" value="UniProtKB-SubCell"/>
</dbReference>
<comment type="similarity">
    <text evidence="6">Belongs to the UvrC family.</text>
</comment>
<keyword evidence="4 6" id="KW-0267">Excision nuclease</keyword>
<dbReference type="Pfam" id="PF02151">
    <property type="entry name" value="UVR"/>
    <property type="match status" value="1"/>
</dbReference>
<evidence type="ECO:0000259" key="9">
    <source>
        <dbReference type="PROSITE" id="PS50165"/>
    </source>
</evidence>
<organism evidence="10 11">
    <name type="scientific">Caloranaerobacter azorensis DSM 13643</name>
    <dbReference type="NCBI Taxonomy" id="1121264"/>
    <lineage>
        <taxon>Bacteria</taxon>
        <taxon>Bacillati</taxon>
        <taxon>Bacillota</taxon>
        <taxon>Tissierellia</taxon>
        <taxon>Tissierellales</taxon>
        <taxon>Thermohalobacteraceae</taxon>
        <taxon>Caloranaerobacter</taxon>
    </lineage>
</organism>
<dbReference type="InterPro" id="IPR001943">
    <property type="entry name" value="UVR_dom"/>
</dbReference>
<sequence>MDMRYKKLIVVSCLKGDLNMFNIDEELKKLPDKPGVYLMKDENGQIIYVGKAVNLKKRVRQYFQASSSKVPKVKAMVKSIAEFEYIITDNEIEALILECNLIKKHKPKYNILLRDDKQYPYIKVTTNEKYPRVIKVRKIEKDKAKYFGPYTSASAVNDTLEIIRNIYPLRNCRKNLDSIKKKERPCLNYFIGKCLGPCQGNVNEEKYMEMVHEVLLFLGGKEDKLMHLIEEKMKNAAKQLDFENAAKYRDQLNSIKHILEIQKIVSSTLIDQDIIGMARGIEDVCIQVFFVRGGKLVGREHFILTDISETTRSEILSSFVKQFYMNSSFIPKEILIETNIQDEELISRWLSQKRGSKVQIKVPVRGEKNLLMEMVRKNAMETLENQSEKIKRKIQLSRAALNELADLLGLDKIPERIEAFDISNIQGVESVGSMVVFQEGQPKKSDYRRFKIKSVSGPNDYKSMEEIIYRRFERGMKEREVMKENEMDLGNFSIFPDLVMVDGGKGQVNAAKKAIMQFNLNIPVCGLIKDDFHRTRGIIYENKEINISKNSNCFKLITRIQDEAHRFAISYHRSLRNKKLFSSQLDSIKGIGEKRKKALLKFFGSIEKIKNASIEELKSVDGMNIKAAEEVYNYFRKLKE</sequence>
<evidence type="ECO:0000256" key="4">
    <source>
        <dbReference type="ARBA" id="ARBA00022881"/>
    </source>
</evidence>
<evidence type="ECO:0000259" key="7">
    <source>
        <dbReference type="PROSITE" id="PS50151"/>
    </source>
</evidence>
<proteinExistence type="inferred from homology"/>
<keyword evidence="11" id="KW-1185">Reference proteome</keyword>
<keyword evidence="5 6" id="KW-0234">DNA repair</keyword>
<dbReference type="GO" id="GO:0003677">
    <property type="term" value="F:DNA binding"/>
    <property type="evidence" value="ECO:0007669"/>
    <property type="project" value="UniProtKB-UniRule"/>
</dbReference>
<dbReference type="PANTHER" id="PTHR30562:SF1">
    <property type="entry name" value="UVRABC SYSTEM PROTEIN C"/>
    <property type="match status" value="1"/>
</dbReference>
<dbReference type="Gene3D" id="3.30.420.340">
    <property type="entry name" value="UvrC, RNAse H endonuclease domain"/>
    <property type="match status" value="1"/>
</dbReference>
<feature type="domain" description="GIY-YIG" evidence="8">
    <location>
        <begin position="32"/>
        <end position="111"/>
    </location>
</feature>
<keyword evidence="6" id="KW-0742">SOS response</keyword>
<dbReference type="InterPro" id="IPR003583">
    <property type="entry name" value="Hlx-hairpin-Hlx_DNA-bd_motif"/>
</dbReference>
<dbReference type="InterPro" id="IPR038476">
    <property type="entry name" value="UvrC_RNase_H_dom_sf"/>
</dbReference>
<accession>A0A1M5R1K7</accession>
<dbReference type="GO" id="GO:0009432">
    <property type="term" value="P:SOS response"/>
    <property type="evidence" value="ECO:0007669"/>
    <property type="project" value="UniProtKB-UniRule"/>
</dbReference>
<comment type="function">
    <text evidence="6">The UvrABC repair system catalyzes the recognition and processing of DNA lesions. UvrC both incises the 5' and 3' sides of the lesion. The N-terminal half is responsible for the 3' incision and the C-terminal half is responsible for the 5' incision.</text>
</comment>
<dbReference type="SUPFAM" id="SSF47781">
    <property type="entry name" value="RuvA domain 2-like"/>
    <property type="match status" value="1"/>
</dbReference>
<evidence type="ECO:0000256" key="6">
    <source>
        <dbReference type="HAMAP-Rule" id="MF_00203"/>
    </source>
</evidence>
<dbReference type="NCBIfam" id="TIGR00194">
    <property type="entry name" value="uvrC"/>
    <property type="match status" value="1"/>
</dbReference>
<gene>
    <name evidence="6" type="primary">uvrC</name>
    <name evidence="10" type="ORF">SAMN02745135_00037</name>
</gene>
<dbReference type="Gene3D" id="3.40.1440.10">
    <property type="entry name" value="GIY-YIG endonuclease"/>
    <property type="match status" value="1"/>
</dbReference>
<evidence type="ECO:0000259" key="8">
    <source>
        <dbReference type="PROSITE" id="PS50164"/>
    </source>
</evidence>
<dbReference type="AlphaFoldDB" id="A0A1M5R1K7"/>
<dbReference type="InterPro" id="IPR004791">
    <property type="entry name" value="UvrC"/>
</dbReference>
<keyword evidence="2 6" id="KW-0227">DNA damage</keyword>
<comment type="subunit">
    <text evidence="6">Interacts with UvrB in an incision complex.</text>
</comment>
<dbReference type="HAMAP" id="MF_00203">
    <property type="entry name" value="UvrC"/>
    <property type="match status" value="1"/>
</dbReference>
<dbReference type="SMART" id="SM00465">
    <property type="entry name" value="GIYc"/>
    <property type="match status" value="1"/>
</dbReference>
<reference evidence="11" key="1">
    <citation type="submission" date="2016-11" db="EMBL/GenBank/DDBJ databases">
        <authorList>
            <person name="Varghese N."/>
            <person name="Submissions S."/>
        </authorList>
    </citation>
    <scope>NUCLEOTIDE SEQUENCE [LARGE SCALE GENOMIC DNA]</scope>
    <source>
        <strain evidence="11">DSM 13643</strain>
    </source>
</reference>
<dbReference type="Gene3D" id="1.10.150.20">
    <property type="entry name" value="5' to 3' exonuclease, C-terminal subdomain"/>
    <property type="match status" value="1"/>
</dbReference>
<evidence type="ECO:0000256" key="2">
    <source>
        <dbReference type="ARBA" id="ARBA00022763"/>
    </source>
</evidence>
<dbReference type="InterPro" id="IPR035901">
    <property type="entry name" value="GIY-YIG_endonuc_sf"/>
</dbReference>
<feature type="domain" description="UVR" evidence="7">
    <location>
        <begin position="223"/>
        <end position="258"/>
    </location>
</feature>
<dbReference type="PANTHER" id="PTHR30562">
    <property type="entry name" value="UVRC/OXIDOREDUCTASE"/>
    <property type="match status" value="1"/>
</dbReference>
<dbReference type="Pfam" id="PF14520">
    <property type="entry name" value="HHH_5"/>
    <property type="match status" value="1"/>
</dbReference>
<dbReference type="EMBL" id="FQXO01000004">
    <property type="protein sequence ID" value="SHH20275.1"/>
    <property type="molecule type" value="Genomic_DNA"/>
</dbReference>
<dbReference type="SUPFAM" id="SSF82771">
    <property type="entry name" value="GIY-YIG endonuclease"/>
    <property type="match status" value="1"/>
</dbReference>
<dbReference type="Pfam" id="PF22920">
    <property type="entry name" value="UvrC_RNaseH"/>
    <property type="match status" value="1"/>
</dbReference>
<dbReference type="Pfam" id="PF08459">
    <property type="entry name" value="UvrC_RNaseH_dom"/>
    <property type="match status" value="1"/>
</dbReference>
<name>A0A1M5R1K7_9FIRM</name>
<dbReference type="GO" id="GO:0009381">
    <property type="term" value="F:excinuclease ABC activity"/>
    <property type="evidence" value="ECO:0007669"/>
    <property type="project" value="UniProtKB-UniRule"/>
</dbReference>
<keyword evidence="1 6" id="KW-0963">Cytoplasm</keyword>
<dbReference type="FunFam" id="3.40.1440.10:FF:000001">
    <property type="entry name" value="UvrABC system protein C"/>
    <property type="match status" value="1"/>
</dbReference>
<dbReference type="InterPro" id="IPR036876">
    <property type="entry name" value="UVR_dom_sf"/>
</dbReference>
<dbReference type="InterPro" id="IPR050066">
    <property type="entry name" value="UvrABC_protein_C"/>
</dbReference>
<dbReference type="InterPro" id="IPR010994">
    <property type="entry name" value="RuvA_2-like"/>
</dbReference>
<dbReference type="Proteomes" id="UP000183967">
    <property type="component" value="Unassembled WGS sequence"/>
</dbReference>
<protein>
    <recommendedName>
        <fullName evidence="6">UvrABC system protein C</fullName>
        <shortName evidence="6">Protein UvrC</shortName>
    </recommendedName>
    <alternativeName>
        <fullName evidence="6">Excinuclease ABC subunit C</fullName>
    </alternativeName>
</protein>
<dbReference type="InterPro" id="IPR000305">
    <property type="entry name" value="GIY-YIG_endonuc"/>
</dbReference>
<evidence type="ECO:0000256" key="1">
    <source>
        <dbReference type="ARBA" id="ARBA00022490"/>
    </source>
</evidence>
<dbReference type="GO" id="GO:0006289">
    <property type="term" value="P:nucleotide-excision repair"/>
    <property type="evidence" value="ECO:0007669"/>
    <property type="project" value="UniProtKB-UniRule"/>
</dbReference>
<dbReference type="PROSITE" id="PS50151">
    <property type="entry name" value="UVR"/>
    <property type="match status" value="1"/>
</dbReference>
<dbReference type="InterPro" id="IPR047296">
    <property type="entry name" value="GIY-YIG_UvrC_Cho"/>
</dbReference>
<dbReference type="NCBIfam" id="NF001824">
    <property type="entry name" value="PRK00558.1-5"/>
    <property type="match status" value="1"/>
</dbReference>
<keyword evidence="3 6" id="KW-0228">DNA excision</keyword>
<evidence type="ECO:0000313" key="11">
    <source>
        <dbReference type="Proteomes" id="UP000183967"/>
    </source>
</evidence>
<evidence type="ECO:0000256" key="5">
    <source>
        <dbReference type="ARBA" id="ARBA00023204"/>
    </source>
</evidence>
<dbReference type="SMART" id="SM00278">
    <property type="entry name" value="HhH1"/>
    <property type="match status" value="2"/>
</dbReference>
<dbReference type="Pfam" id="PF01541">
    <property type="entry name" value="GIY-YIG"/>
    <property type="match status" value="1"/>
</dbReference>